<evidence type="ECO:0000313" key="3">
    <source>
        <dbReference type="Proteomes" id="UP001642409"/>
    </source>
</evidence>
<gene>
    <name evidence="2" type="ORF">HINF_LOCUS34292</name>
    <name evidence="1" type="ORF">HINF_LOCUS37732</name>
</gene>
<sequence length="114" mass="13487">MLQRPNQEMSVFWQQFMQKKVLRRSGSRGYVELASSPKNQPEILELQRDTQVGVLFKKKLAQTQFLNHWYQRDVKHGTQAEPEKQRDARSLPLLSYNCMKEVQQYLVQSLSMTV</sequence>
<keyword evidence="3" id="KW-1185">Reference proteome</keyword>
<dbReference type="AlphaFoldDB" id="A0AA86QBR5"/>
<evidence type="ECO:0000313" key="1">
    <source>
        <dbReference type="EMBL" id="CAI9950087.1"/>
    </source>
</evidence>
<reference evidence="1" key="1">
    <citation type="submission" date="2023-06" db="EMBL/GenBank/DDBJ databases">
        <authorList>
            <person name="Kurt Z."/>
        </authorList>
    </citation>
    <scope>NUCLEOTIDE SEQUENCE</scope>
</reference>
<dbReference type="EMBL" id="CATOUU010000806">
    <property type="protein sequence ID" value="CAI9950087.1"/>
    <property type="molecule type" value="Genomic_DNA"/>
</dbReference>
<name>A0AA86QBR5_9EUKA</name>
<comment type="caution">
    <text evidence="1">The sequence shown here is derived from an EMBL/GenBank/DDBJ whole genome shotgun (WGS) entry which is preliminary data.</text>
</comment>
<protein>
    <submittedName>
        <fullName evidence="2">Hypothetical_protein</fullName>
    </submittedName>
</protein>
<evidence type="ECO:0000313" key="2">
    <source>
        <dbReference type="EMBL" id="CAL6032035.1"/>
    </source>
</evidence>
<dbReference type="Proteomes" id="UP001642409">
    <property type="component" value="Unassembled WGS sequence"/>
</dbReference>
<accession>A0AA86QBR5</accession>
<organism evidence="1">
    <name type="scientific">Hexamita inflata</name>
    <dbReference type="NCBI Taxonomy" id="28002"/>
    <lineage>
        <taxon>Eukaryota</taxon>
        <taxon>Metamonada</taxon>
        <taxon>Diplomonadida</taxon>
        <taxon>Hexamitidae</taxon>
        <taxon>Hexamitinae</taxon>
        <taxon>Hexamita</taxon>
    </lineage>
</organism>
<dbReference type="EMBL" id="CAXDID020000121">
    <property type="protein sequence ID" value="CAL6032035.1"/>
    <property type="molecule type" value="Genomic_DNA"/>
</dbReference>
<proteinExistence type="predicted"/>
<reference evidence="2 3" key="2">
    <citation type="submission" date="2024-07" db="EMBL/GenBank/DDBJ databases">
        <authorList>
            <person name="Akdeniz Z."/>
        </authorList>
    </citation>
    <scope>NUCLEOTIDE SEQUENCE [LARGE SCALE GENOMIC DNA]</scope>
</reference>